<dbReference type="GO" id="GO:0016887">
    <property type="term" value="F:ATP hydrolysis activity"/>
    <property type="evidence" value="ECO:0007669"/>
    <property type="project" value="InterPro"/>
</dbReference>
<keyword evidence="3" id="KW-1185">Reference proteome</keyword>
<dbReference type="OrthoDB" id="5037894at2"/>
<dbReference type="SUPFAM" id="SSF52540">
    <property type="entry name" value="P-loop containing nucleoside triphosphate hydrolases"/>
    <property type="match status" value="1"/>
</dbReference>
<sequence>MAVSTPTTVLDHGGGTYRVTSAHAAPQELQPGTYTLTFSQLAGYSIVTLPDLQPPTYRVYGRRDATIAKVLRTYEHSTRALGVLFEGDKGIGKSSTTVELARQARDQFQLPVILVNHATPGLSDFLGSLGEVVIVFDEFEKNFPRSDDNGDQQAQFLTLFDGTDSTKRLYILTVNDTLKLSQYLLNRPGRLHYLISFDYPDTQAVRDYITNEAAGASAKQVSDVVSFAYRARLNYDHLRAIATEITIAGPDAAVSELVADLNIRDTVDLVFDVTLYLADGTTLKQKSLEVDLFAQEQLLWVDLPATKKGMSPEELGVTFAPSDVVLNDRTGVLALDGHDIQKTELDFGYGQRGLEGLSEWEQELLKSARSGDGRVDLGDAPEEYAKYKVARLELLPAVNTRGRFAL</sequence>
<dbReference type="RefSeq" id="WP_068739971.1">
    <property type="nucleotide sequence ID" value="NZ_FNSA01000003.1"/>
</dbReference>
<dbReference type="InterPro" id="IPR027417">
    <property type="entry name" value="P-loop_NTPase"/>
</dbReference>
<name>A0A1H4UK37_TSUTY</name>
<dbReference type="EMBL" id="FNSA01000003">
    <property type="protein sequence ID" value="SEC69045.1"/>
    <property type="molecule type" value="Genomic_DNA"/>
</dbReference>
<reference evidence="3" key="1">
    <citation type="submission" date="2016-10" db="EMBL/GenBank/DDBJ databases">
        <authorList>
            <person name="Varghese N."/>
            <person name="Submissions S."/>
        </authorList>
    </citation>
    <scope>NUCLEOTIDE SEQUENCE [LARGE SCALE GENOMIC DNA]</scope>
    <source>
        <strain evidence="3">DSM 44234</strain>
    </source>
</reference>
<gene>
    <name evidence="2" type="ORF">SAMN04489793_2930</name>
</gene>
<dbReference type="AlphaFoldDB" id="A0A1H4UK37"/>
<dbReference type="STRING" id="57704.SAMN04489793_2930"/>
<evidence type="ECO:0000313" key="2">
    <source>
        <dbReference type="EMBL" id="SEC69045.1"/>
    </source>
</evidence>
<dbReference type="Proteomes" id="UP000182241">
    <property type="component" value="Unassembled WGS sequence"/>
</dbReference>
<evidence type="ECO:0000313" key="3">
    <source>
        <dbReference type="Proteomes" id="UP000182241"/>
    </source>
</evidence>
<proteinExistence type="predicted"/>
<accession>A0A1H4UK37</accession>
<dbReference type="Pfam" id="PF00004">
    <property type="entry name" value="AAA"/>
    <property type="match status" value="1"/>
</dbReference>
<dbReference type="InterPro" id="IPR003959">
    <property type="entry name" value="ATPase_AAA_core"/>
</dbReference>
<organism evidence="2 3">
    <name type="scientific">Tsukamurella tyrosinosolvens</name>
    <dbReference type="NCBI Taxonomy" id="57704"/>
    <lineage>
        <taxon>Bacteria</taxon>
        <taxon>Bacillati</taxon>
        <taxon>Actinomycetota</taxon>
        <taxon>Actinomycetes</taxon>
        <taxon>Mycobacteriales</taxon>
        <taxon>Tsukamurellaceae</taxon>
        <taxon>Tsukamurella</taxon>
    </lineage>
</organism>
<feature type="domain" description="ATPase AAA-type core" evidence="1">
    <location>
        <begin position="83"/>
        <end position="198"/>
    </location>
</feature>
<evidence type="ECO:0000259" key="1">
    <source>
        <dbReference type="Pfam" id="PF00004"/>
    </source>
</evidence>
<dbReference type="Gene3D" id="3.40.50.300">
    <property type="entry name" value="P-loop containing nucleotide triphosphate hydrolases"/>
    <property type="match status" value="1"/>
</dbReference>
<protein>
    <submittedName>
        <fullName evidence="2">ATPase family associated with various cellular activities (AAA)</fullName>
    </submittedName>
</protein>
<dbReference type="GO" id="GO:0005524">
    <property type="term" value="F:ATP binding"/>
    <property type="evidence" value="ECO:0007669"/>
    <property type="project" value="InterPro"/>
</dbReference>